<organism evidence="8 9">
    <name type="scientific">Linnemannia hyalina</name>
    <dbReference type="NCBI Taxonomy" id="64524"/>
    <lineage>
        <taxon>Eukaryota</taxon>
        <taxon>Fungi</taxon>
        <taxon>Fungi incertae sedis</taxon>
        <taxon>Mucoromycota</taxon>
        <taxon>Mortierellomycotina</taxon>
        <taxon>Mortierellomycetes</taxon>
        <taxon>Mortierellales</taxon>
        <taxon>Mortierellaceae</taxon>
        <taxon>Linnemannia</taxon>
    </lineage>
</organism>
<protein>
    <submittedName>
        <fullName evidence="8">Forkhead box protein J2</fullName>
    </submittedName>
</protein>
<feature type="compositionally biased region" description="Low complexity" evidence="6">
    <location>
        <begin position="454"/>
        <end position="464"/>
    </location>
</feature>
<dbReference type="SUPFAM" id="SSF46785">
    <property type="entry name" value="Winged helix' DNA-binding domain"/>
    <property type="match status" value="1"/>
</dbReference>
<dbReference type="PANTHER" id="PTHR46078">
    <property type="entry name" value="FORKHEAD BOX PROTEIN J2 FAMILY MEMBER"/>
    <property type="match status" value="1"/>
</dbReference>
<feature type="DNA-binding region" description="Fork-head" evidence="5">
    <location>
        <begin position="265"/>
        <end position="348"/>
    </location>
</feature>
<dbReference type="PRINTS" id="PR00053">
    <property type="entry name" value="FORKHEAD"/>
</dbReference>
<dbReference type="GO" id="GO:0000981">
    <property type="term" value="F:DNA-binding transcription factor activity, RNA polymerase II-specific"/>
    <property type="evidence" value="ECO:0007669"/>
    <property type="project" value="TreeGrafter"/>
</dbReference>
<feature type="region of interest" description="Disordered" evidence="6">
    <location>
        <begin position="725"/>
        <end position="807"/>
    </location>
</feature>
<dbReference type="PROSITE" id="PS00657">
    <property type="entry name" value="FORK_HEAD_1"/>
    <property type="match status" value="1"/>
</dbReference>
<dbReference type="InterPro" id="IPR036388">
    <property type="entry name" value="WH-like_DNA-bd_sf"/>
</dbReference>
<evidence type="ECO:0000313" key="8">
    <source>
        <dbReference type="EMBL" id="KAG9072030.1"/>
    </source>
</evidence>
<dbReference type="InterPro" id="IPR036390">
    <property type="entry name" value="WH_DNA-bd_sf"/>
</dbReference>
<feature type="compositionally biased region" description="Polar residues" evidence="6">
    <location>
        <begin position="395"/>
        <end position="408"/>
    </location>
</feature>
<dbReference type="CDD" id="cd00059">
    <property type="entry name" value="FH_FOX"/>
    <property type="match status" value="1"/>
</dbReference>
<name>A0A9P7Y309_9FUNG</name>
<feature type="region of interest" description="Disordered" evidence="6">
    <location>
        <begin position="473"/>
        <end position="528"/>
    </location>
</feature>
<proteinExistence type="predicted"/>
<dbReference type="FunFam" id="1.10.10.10:FF:000135">
    <property type="entry name" value="forkhead box protein G1"/>
    <property type="match status" value="1"/>
</dbReference>
<dbReference type="InterPro" id="IPR018122">
    <property type="entry name" value="TF_fork_head_CS_1"/>
</dbReference>
<evidence type="ECO:0000256" key="3">
    <source>
        <dbReference type="ARBA" id="ARBA00023163"/>
    </source>
</evidence>
<dbReference type="PROSITE" id="PS00658">
    <property type="entry name" value="FORK_HEAD_2"/>
    <property type="match status" value="1"/>
</dbReference>
<dbReference type="EMBL" id="JAHRHY010000002">
    <property type="protein sequence ID" value="KAG9072030.1"/>
    <property type="molecule type" value="Genomic_DNA"/>
</dbReference>
<feature type="compositionally biased region" description="Polar residues" evidence="6">
    <location>
        <begin position="1"/>
        <end position="44"/>
    </location>
</feature>
<evidence type="ECO:0000256" key="1">
    <source>
        <dbReference type="ARBA" id="ARBA00023015"/>
    </source>
</evidence>
<feature type="region of interest" description="Disordered" evidence="6">
    <location>
        <begin position="63"/>
        <end position="87"/>
    </location>
</feature>
<keyword evidence="9" id="KW-1185">Reference proteome</keyword>
<feature type="compositionally biased region" description="Polar residues" evidence="6">
    <location>
        <begin position="494"/>
        <end position="503"/>
    </location>
</feature>
<feature type="compositionally biased region" description="Polar residues" evidence="6">
    <location>
        <begin position="203"/>
        <end position="214"/>
    </location>
</feature>
<evidence type="ECO:0000259" key="7">
    <source>
        <dbReference type="PROSITE" id="PS50039"/>
    </source>
</evidence>
<feature type="compositionally biased region" description="Low complexity" evidence="6">
    <location>
        <begin position="756"/>
        <end position="786"/>
    </location>
</feature>
<feature type="compositionally biased region" description="Low complexity" evidence="6">
    <location>
        <begin position="504"/>
        <end position="515"/>
    </location>
</feature>
<keyword evidence="1" id="KW-0805">Transcription regulation</keyword>
<comment type="subcellular location">
    <subcellularLocation>
        <location evidence="5">Nucleus</location>
    </subcellularLocation>
</comment>
<feature type="region of interest" description="Disordered" evidence="6">
    <location>
        <begin position="1"/>
        <end position="51"/>
    </location>
</feature>
<feature type="region of interest" description="Disordered" evidence="6">
    <location>
        <begin position="613"/>
        <end position="632"/>
    </location>
</feature>
<dbReference type="Pfam" id="PF00250">
    <property type="entry name" value="Forkhead"/>
    <property type="match status" value="1"/>
</dbReference>
<feature type="region of interest" description="Disordered" evidence="6">
    <location>
        <begin position="113"/>
        <end position="261"/>
    </location>
</feature>
<dbReference type="GO" id="GO:0005634">
    <property type="term" value="C:nucleus"/>
    <property type="evidence" value="ECO:0007669"/>
    <property type="project" value="UniProtKB-SubCell"/>
</dbReference>
<feature type="domain" description="Fork-head" evidence="7">
    <location>
        <begin position="265"/>
        <end position="348"/>
    </location>
</feature>
<feature type="compositionally biased region" description="Low complexity" evidence="6">
    <location>
        <begin position="113"/>
        <end position="148"/>
    </location>
</feature>
<dbReference type="GO" id="GO:0000978">
    <property type="term" value="F:RNA polymerase II cis-regulatory region sequence-specific DNA binding"/>
    <property type="evidence" value="ECO:0007669"/>
    <property type="project" value="TreeGrafter"/>
</dbReference>
<accession>A0A9P7Y309</accession>
<dbReference type="InterPro" id="IPR045912">
    <property type="entry name" value="FOXJ2/3-like"/>
</dbReference>
<feature type="region of interest" description="Disordered" evidence="6">
    <location>
        <begin position="326"/>
        <end position="414"/>
    </location>
</feature>
<dbReference type="OrthoDB" id="5954824at2759"/>
<evidence type="ECO:0000256" key="5">
    <source>
        <dbReference type="PROSITE-ProRule" id="PRU00089"/>
    </source>
</evidence>
<comment type="caution">
    <text evidence="8">The sequence shown here is derived from an EMBL/GenBank/DDBJ whole genome shotgun (WGS) entry which is preliminary data.</text>
</comment>
<keyword evidence="2 5" id="KW-0238">DNA-binding</keyword>
<evidence type="ECO:0000313" key="9">
    <source>
        <dbReference type="Proteomes" id="UP000707451"/>
    </source>
</evidence>
<feature type="region of interest" description="Disordered" evidence="6">
    <location>
        <begin position="447"/>
        <end position="466"/>
    </location>
</feature>
<feature type="compositionally biased region" description="Polar residues" evidence="6">
    <location>
        <begin position="787"/>
        <end position="798"/>
    </location>
</feature>
<feature type="compositionally biased region" description="Polar residues" evidence="6">
    <location>
        <begin position="516"/>
        <end position="528"/>
    </location>
</feature>
<dbReference type="PROSITE" id="PS50039">
    <property type="entry name" value="FORK_HEAD_3"/>
    <property type="match status" value="1"/>
</dbReference>
<reference evidence="8" key="1">
    <citation type="submission" date="2021-06" db="EMBL/GenBank/DDBJ databases">
        <title>Genome Sequence of Mortierella hyaline Strain SCG-10, a Cold-Adapted, Nitrate-Reducing Fungus Isolated from Soil in Minnesota, USA.</title>
        <authorList>
            <person name="Aldossari N."/>
        </authorList>
    </citation>
    <scope>NUCLEOTIDE SEQUENCE</scope>
    <source>
        <strain evidence="8">SCG-10</strain>
    </source>
</reference>
<sequence>MPNSKGASNNPNNGQWSQPLQDPSATSLNYPPYSSSFPSATSQGVARPTVASHGAATSVMAGAPAFSSSLPPPQSYNQHDPSSHYNQYQQPYQHYSQQPSSYPYHYSFSSGGPAMTPSSSSYSSPTHIHTSLSSSPSPSSSTSQSLGSMGALLSPKSTDFAGQDNHYHFNGSHSNHYHHSANPMGSVKESPRATGTRGGITAVTANMSPPSANLSPVSVTSPTSSVTSPTSPSSTSSKKKSGQASKKAGAGVPAGADNVSSKFPKPTQSYSFLITTAILESSNSQLTLNEIYEWVMLHYPWYRTAINGWKNSIRHNLSLNKAFMRVPRPPSEPGKGSYWKLDPNYQPNADGHSGTGHSAGGLVGASGGTARPTKTSRRASAARGAGGSSGRRPTSDPNSAPVSPTGPSAQPGILEIPLTNMPLFGKRGGGGADTDSSLFKIGAHSTTASMIPGSSNSSSAAASMNRRHSHLLSHDHDYTTPGQQPNYGAAHMSPSFNLGGLSSQQQHQQQQQQQQPHHNSFFSSVSGSGQAGDFGQSASFYANGTGQSAAGLSDSSMMDADSDSASLSRFSGQGIYLSQGAGGASTLSRPLSMGSHGMQSNFVSAYGGNGGGGGGGGNNSHSGHHGGAGGGGGGSGSYNGNYGTGASHAYGGMGGGAGAAFHAGSANYGFPPVNRTSGGGGGSSGGGAGGGSGGNGYRASVDGGAGSRSSTSIAGLSLQLSQSLVSTPAGMGSGGSETMSPPPPPPQSLASHHHSGSNPAPGASSTSSATAANSSVGSASRPASSSITIPQESRNSSTGAGGGGHGW</sequence>
<dbReference type="Proteomes" id="UP000707451">
    <property type="component" value="Unassembled WGS sequence"/>
</dbReference>
<evidence type="ECO:0000256" key="2">
    <source>
        <dbReference type="ARBA" id="ARBA00023125"/>
    </source>
</evidence>
<feature type="compositionally biased region" description="Gly residues" evidence="6">
    <location>
        <begin position="353"/>
        <end position="367"/>
    </location>
</feature>
<evidence type="ECO:0000256" key="4">
    <source>
        <dbReference type="ARBA" id="ARBA00023242"/>
    </source>
</evidence>
<dbReference type="Gene3D" id="1.10.10.10">
    <property type="entry name" value="Winged helix-like DNA-binding domain superfamily/Winged helix DNA-binding domain"/>
    <property type="match status" value="1"/>
</dbReference>
<keyword evidence="4 5" id="KW-0539">Nucleus</keyword>
<feature type="compositionally biased region" description="Low complexity" evidence="6">
    <location>
        <begin position="215"/>
        <end position="236"/>
    </location>
</feature>
<evidence type="ECO:0000256" key="6">
    <source>
        <dbReference type="SAM" id="MobiDB-lite"/>
    </source>
</evidence>
<dbReference type="SMART" id="SM00339">
    <property type="entry name" value="FH"/>
    <property type="match status" value="1"/>
</dbReference>
<gene>
    <name evidence="8" type="primary">FOXJ2_1</name>
    <name evidence="8" type="ORF">KI688_006252</name>
</gene>
<dbReference type="PANTHER" id="PTHR46078:SF2">
    <property type="entry name" value="FORK-HEAD DOMAIN-CONTAINING PROTEIN"/>
    <property type="match status" value="1"/>
</dbReference>
<dbReference type="AlphaFoldDB" id="A0A9P7Y309"/>
<dbReference type="InterPro" id="IPR001766">
    <property type="entry name" value="Fork_head_dom"/>
</dbReference>
<dbReference type="InterPro" id="IPR030456">
    <property type="entry name" value="TF_fork_head_CS_2"/>
</dbReference>
<keyword evidence="3" id="KW-0804">Transcription</keyword>